<organism evidence="2 3">
    <name type="scientific">Hymenobacter antarcticus</name>
    <dbReference type="NCBI Taxonomy" id="486270"/>
    <lineage>
        <taxon>Bacteria</taxon>
        <taxon>Pseudomonadati</taxon>
        <taxon>Bacteroidota</taxon>
        <taxon>Cytophagia</taxon>
        <taxon>Cytophagales</taxon>
        <taxon>Hymenobacteraceae</taxon>
        <taxon>Hymenobacter</taxon>
    </lineage>
</organism>
<feature type="transmembrane region" description="Helical" evidence="1">
    <location>
        <begin position="69"/>
        <end position="95"/>
    </location>
</feature>
<keyword evidence="3" id="KW-1185">Reference proteome</keyword>
<gene>
    <name evidence="2" type="ORF">GCM10022407_13140</name>
</gene>
<comment type="caution">
    <text evidence="2">The sequence shown here is derived from an EMBL/GenBank/DDBJ whole genome shotgun (WGS) entry which is preliminary data.</text>
</comment>
<keyword evidence="1" id="KW-1133">Transmembrane helix</keyword>
<dbReference type="Proteomes" id="UP001501556">
    <property type="component" value="Unassembled WGS sequence"/>
</dbReference>
<reference evidence="3" key="1">
    <citation type="journal article" date="2019" name="Int. J. Syst. Evol. Microbiol.">
        <title>The Global Catalogue of Microorganisms (GCM) 10K type strain sequencing project: providing services to taxonomists for standard genome sequencing and annotation.</title>
        <authorList>
            <consortium name="The Broad Institute Genomics Platform"/>
            <consortium name="The Broad Institute Genome Sequencing Center for Infectious Disease"/>
            <person name="Wu L."/>
            <person name="Ma J."/>
        </authorList>
    </citation>
    <scope>NUCLEOTIDE SEQUENCE [LARGE SCALE GENOMIC DNA]</scope>
    <source>
        <strain evidence="3">JCM 17217</strain>
    </source>
</reference>
<sequence length="304" mass="33155">MSFSLRQYESYGATLFCLSPTISSFVAVLLYKRGRPGRSGGIWSVSWAVVAVMAVLASMLMLVSTKGEGIICVLMATPFALIMALVGGLLGQAVVELRGSRRPLPVVAVVVLLYPAAQEYEARHPAPVLPRRVATQVLVAAPPAAVWAVLMRPVVYPAANNWFRAGVVYPTRTAFALDSATGQRTLVCRYSHGLARLPVVGWEPGRSLTFAVPPPTMPAPMRELSPYPDVHAPHLHGFFRVDSGTFRLRPLPGGRTLLEARTVYRHAIGPQFYWQLWSDYLLDAMHGQVLATLKAEAEASALHE</sequence>
<feature type="transmembrane region" description="Helical" evidence="1">
    <location>
        <begin position="12"/>
        <end position="31"/>
    </location>
</feature>
<keyword evidence="1" id="KW-0812">Transmembrane</keyword>
<dbReference type="Gene3D" id="3.30.530.20">
    <property type="match status" value="1"/>
</dbReference>
<proteinExistence type="predicted"/>
<evidence type="ECO:0000256" key="1">
    <source>
        <dbReference type="SAM" id="Phobius"/>
    </source>
</evidence>
<evidence type="ECO:0008006" key="4">
    <source>
        <dbReference type="Google" id="ProtNLM"/>
    </source>
</evidence>
<feature type="transmembrane region" description="Helical" evidence="1">
    <location>
        <begin position="43"/>
        <end position="63"/>
    </location>
</feature>
<accession>A0ABP7PNC5</accession>
<dbReference type="EMBL" id="BAABDI010000006">
    <property type="protein sequence ID" value="GAA3968420.1"/>
    <property type="molecule type" value="Genomic_DNA"/>
</dbReference>
<name>A0ABP7PNC5_9BACT</name>
<dbReference type="SUPFAM" id="SSF55961">
    <property type="entry name" value="Bet v1-like"/>
    <property type="match status" value="1"/>
</dbReference>
<protein>
    <recommendedName>
        <fullName evidence="4">Polyketide cyclase / dehydrase and lipid transport</fullName>
    </recommendedName>
</protein>
<keyword evidence="1" id="KW-0472">Membrane</keyword>
<evidence type="ECO:0000313" key="2">
    <source>
        <dbReference type="EMBL" id="GAA3968420.1"/>
    </source>
</evidence>
<dbReference type="InterPro" id="IPR023393">
    <property type="entry name" value="START-like_dom_sf"/>
</dbReference>
<evidence type="ECO:0000313" key="3">
    <source>
        <dbReference type="Proteomes" id="UP001501556"/>
    </source>
</evidence>